<evidence type="ECO:0000256" key="1">
    <source>
        <dbReference type="SAM" id="Phobius"/>
    </source>
</evidence>
<name>V2UXX0_9GAMM</name>
<keyword evidence="1" id="KW-1133">Transmembrane helix</keyword>
<feature type="transmembrane region" description="Helical" evidence="1">
    <location>
        <begin position="114"/>
        <end position="132"/>
    </location>
</feature>
<comment type="caution">
    <text evidence="2">The sequence shown here is derived from an EMBL/GenBank/DDBJ whole genome shotgun (WGS) entry which is preliminary data.</text>
</comment>
<feature type="transmembrane region" description="Helical" evidence="1">
    <location>
        <begin position="84"/>
        <end position="102"/>
    </location>
</feature>
<gene>
    <name evidence="2" type="ORF">P256_00604</name>
</gene>
<proteinExistence type="predicted"/>
<dbReference type="STRING" id="1392540.P256_00604"/>
<dbReference type="AlphaFoldDB" id="V2UXX0"/>
<keyword evidence="1" id="KW-0812">Transmembrane</keyword>
<organism evidence="2 3">
    <name type="scientific">Acinetobacter nectaris CIP 110549</name>
    <dbReference type="NCBI Taxonomy" id="1392540"/>
    <lineage>
        <taxon>Bacteria</taxon>
        <taxon>Pseudomonadati</taxon>
        <taxon>Pseudomonadota</taxon>
        <taxon>Gammaproteobacteria</taxon>
        <taxon>Moraxellales</taxon>
        <taxon>Moraxellaceae</taxon>
        <taxon>Acinetobacter</taxon>
    </lineage>
</organism>
<dbReference type="eggNOG" id="ENOG50337V6">
    <property type="taxonomic scope" value="Bacteria"/>
</dbReference>
<dbReference type="Proteomes" id="UP000023785">
    <property type="component" value="Unassembled WGS sequence"/>
</dbReference>
<dbReference type="HOGENOM" id="CLU_1792310_0_0_6"/>
<dbReference type="EMBL" id="AYER01000003">
    <property type="protein sequence ID" value="ESK40164.1"/>
    <property type="molecule type" value="Genomic_DNA"/>
</dbReference>
<feature type="transmembrane region" description="Helical" evidence="1">
    <location>
        <begin position="50"/>
        <end position="72"/>
    </location>
</feature>
<reference evidence="2 3" key="1">
    <citation type="submission" date="2013-10" db="EMBL/GenBank/DDBJ databases">
        <title>The Genome Sequence of Acinetobacter nectaris CIP 110549.</title>
        <authorList>
            <consortium name="The Broad Institute Genomics Platform"/>
            <consortium name="The Broad Institute Genome Sequencing Center for Infectious Disease"/>
            <person name="Cerqueira G."/>
            <person name="Feldgarden M."/>
            <person name="Courvalin P."/>
            <person name="Grillot-Courvalin C."/>
            <person name="Clermont D."/>
            <person name="Rocha E."/>
            <person name="Yoon E.-J."/>
            <person name="Nemec A."/>
            <person name="Young S.K."/>
            <person name="Zeng Q."/>
            <person name="Gargeya S."/>
            <person name="Fitzgerald M."/>
            <person name="Abouelleil A."/>
            <person name="Alvarado L."/>
            <person name="Berlin A.M."/>
            <person name="Chapman S.B."/>
            <person name="Gainer-Dewar J."/>
            <person name="Goldberg J."/>
            <person name="Gnerre S."/>
            <person name="Griggs A."/>
            <person name="Gujja S."/>
            <person name="Hansen M."/>
            <person name="Howarth C."/>
            <person name="Imamovic A."/>
            <person name="Ireland A."/>
            <person name="Larimer J."/>
            <person name="McCowan C."/>
            <person name="Murphy C."/>
            <person name="Pearson M."/>
            <person name="Poon T.W."/>
            <person name="Priest M."/>
            <person name="Roberts A."/>
            <person name="Saif S."/>
            <person name="Shea T."/>
            <person name="Sykes S."/>
            <person name="Wortman J."/>
            <person name="Nusbaum C."/>
            <person name="Birren B."/>
        </authorList>
    </citation>
    <scope>NUCLEOTIDE SEQUENCE [LARGE SCALE GENOMIC DNA]</scope>
    <source>
        <strain evidence="2 3">CIP 110549</strain>
    </source>
</reference>
<keyword evidence="1" id="KW-0472">Membrane</keyword>
<sequence length="144" mass="16496">MKVSIRLPKIQQTSLYVVWTILSITGLYFAYTQDWKMYDPSVWTTYTLKLHGICASLMLILIGTLIPIHIQLSLEVKRNIKSGIPMLVTMLLLAFSGVALYYSGEAWMATAKMVHIWIGILVIIILPVHIFLGRKRKKIKKESF</sequence>
<dbReference type="OrthoDB" id="6692690at2"/>
<feature type="transmembrane region" description="Helical" evidence="1">
    <location>
        <begin position="12"/>
        <end position="30"/>
    </location>
</feature>
<evidence type="ECO:0000313" key="2">
    <source>
        <dbReference type="EMBL" id="ESK40164.1"/>
    </source>
</evidence>
<accession>V2UXX0</accession>
<dbReference type="PATRIC" id="fig|1392540.3.peg.594"/>
<evidence type="ECO:0000313" key="3">
    <source>
        <dbReference type="Proteomes" id="UP000023785"/>
    </source>
</evidence>
<protein>
    <submittedName>
        <fullName evidence="2">Uncharacterized protein</fullName>
    </submittedName>
</protein>
<dbReference type="RefSeq" id="WP_023272205.1">
    <property type="nucleotide sequence ID" value="NZ_KI530712.1"/>
</dbReference>
<keyword evidence="3" id="KW-1185">Reference proteome</keyword>